<accession>A0A0B7FJ73</accession>
<evidence type="ECO:0008006" key="3">
    <source>
        <dbReference type="Google" id="ProtNLM"/>
    </source>
</evidence>
<keyword evidence="2" id="KW-1185">Reference proteome</keyword>
<gene>
    <name evidence="1" type="ORF">RSOLAG1IB_07704</name>
</gene>
<dbReference type="EMBL" id="LN679120">
    <property type="protein sequence ID" value="CEL56288.1"/>
    <property type="molecule type" value="Genomic_DNA"/>
</dbReference>
<dbReference type="OrthoDB" id="3365698at2759"/>
<reference evidence="1 2" key="1">
    <citation type="submission" date="2014-11" db="EMBL/GenBank/DDBJ databases">
        <authorList>
            <person name="Wibberg Daniel"/>
        </authorList>
    </citation>
    <scope>NUCLEOTIDE SEQUENCE [LARGE SCALE GENOMIC DNA]</scope>
    <source>
        <strain evidence="1">Rhizoctonia solani AG1-IB 7/3/14</strain>
    </source>
</reference>
<organism evidence="1 2">
    <name type="scientific">Thanatephorus cucumeris (strain AG1-IB / isolate 7/3/14)</name>
    <name type="common">Lettuce bottom rot fungus</name>
    <name type="synonym">Rhizoctonia solani</name>
    <dbReference type="NCBI Taxonomy" id="1108050"/>
    <lineage>
        <taxon>Eukaryota</taxon>
        <taxon>Fungi</taxon>
        <taxon>Dikarya</taxon>
        <taxon>Basidiomycota</taxon>
        <taxon>Agaricomycotina</taxon>
        <taxon>Agaricomycetes</taxon>
        <taxon>Cantharellales</taxon>
        <taxon>Ceratobasidiaceae</taxon>
        <taxon>Rhizoctonia</taxon>
        <taxon>Rhizoctonia solani AG-1</taxon>
    </lineage>
</organism>
<sequence length="501" mass="56896">MDQSVRLVYARLYTICSVCSTWRDIVMARGTLWSIIPLIPIPLANNLKTHELSLQRARGSLLHLAADITYKSDMQKVLLKVLSEYGSRFEAVNLRLDERGLETVTSVIDTLLYHNTTGTWPLSELSIKLHNTHPRRIGRRIYHDDNDDDDDDDSNVHYTLPRDYEHIFPRDSPQQTSFIQLLGSLTIFRVSGLLCYWDNVAFSSRLVKLQIEKVTLGYDDKIVFFLNSLSSASELRDLTISEVISFDKTDTTDGVNTHPVIVLPKLQSLLLQDLYFNTLSIILSAIGSSPQHLTLSLSDKCLSVYQIRTNFYQSTWGGELDADVAVDDSGPKPVDHGELLAVLGSVRVNTVRLGRSLQPAVPQSLFCAIMETMPTIQTLEIDRWYFDDEPLDDIPSASSQSYVDQPDSEGRSFPVLENLHLTRITIYNRQVFQKMVSSRSVRQIVVGGSIMTIDSSGDRSSHPLQESVDLLQWLQENIPHVRLVDSKYCPLEFHRPVWKLW</sequence>
<proteinExistence type="predicted"/>
<evidence type="ECO:0000313" key="2">
    <source>
        <dbReference type="Proteomes" id="UP000059188"/>
    </source>
</evidence>
<dbReference type="Proteomes" id="UP000059188">
    <property type="component" value="Unassembled WGS sequence"/>
</dbReference>
<protein>
    <recommendedName>
        <fullName evidence="3">F-box domain-containing protein</fullName>
    </recommendedName>
</protein>
<name>A0A0B7FJ73_THACB</name>
<evidence type="ECO:0000313" key="1">
    <source>
        <dbReference type="EMBL" id="CEL56288.1"/>
    </source>
</evidence>
<dbReference type="AlphaFoldDB" id="A0A0B7FJ73"/>